<keyword evidence="2 8" id="KW-0808">Transferase</keyword>
<dbReference type="OrthoDB" id="5958943at2759"/>
<dbReference type="PANTHER" id="PTHR12400:SF51">
    <property type="entry name" value="INOSITOL POLYPHOSPHATE MULTIKINASE"/>
    <property type="match status" value="1"/>
</dbReference>
<evidence type="ECO:0000256" key="5">
    <source>
        <dbReference type="ARBA" id="ARBA00022840"/>
    </source>
</evidence>
<dbReference type="GO" id="GO:0005737">
    <property type="term" value="C:cytoplasm"/>
    <property type="evidence" value="ECO:0007669"/>
    <property type="project" value="TreeGrafter"/>
</dbReference>
<accession>A0A7J7CDP7</accession>
<evidence type="ECO:0000256" key="1">
    <source>
        <dbReference type="ARBA" id="ARBA00007374"/>
    </source>
</evidence>
<evidence type="ECO:0000313" key="11">
    <source>
        <dbReference type="Proteomes" id="UP000593562"/>
    </source>
</evidence>
<dbReference type="AlphaFoldDB" id="A0A7J7CDP7"/>
<dbReference type="GO" id="GO:0032958">
    <property type="term" value="P:inositol phosphate biosynthetic process"/>
    <property type="evidence" value="ECO:0007669"/>
    <property type="project" value="InterPro"/>
</dbReference>
<dbReference type="GO" id="GO:0005524">
    <property type="term" value="F:ATP binding"/>
    <property type="evidence" value="ECO:0007669"/>
    <property type="project" value="UniProtKB-KW"/>
</dbReference>
<dbReference type="InterPro" id="IPR005522">
    <property type="entry name" value="IPK"/>
</dbReference>
<protein>
    <recommendedName>
        <fullName evidence="8">Inositol polyphosphate multikinase</fullName>
        <ecNumber evidence="8">2.7.1.140</ecNumber>
        <ecNumber evidence="8">2.7.1.151</ecNumber>
    </recommendedName>
</protein>
<comment type="catalytic activity">
    <reaction evidence="6 8">
        <text>1D-myo-inositol 1,4,5-trisphosphate + 2 ATP = 1D-myo-inositol 1,3,4,5,6-pentakisphosphate + 2 ADP + 2 H(+)</text>
        <dbReference type="Rhea" id="RHEA:32359"/>
        <dbReference type="ChEBI" id="CHEBI:15378"/>
        <dbReference type="ChEBI" id="CHEBI:30616"/>
        <dbReference type="ChEBI" id="CHEBI:57733"/>
        <dbReference type="ChEBI" id="CHEBI:203600"/>
        <dbReference type="ChEBI" id="CHEBI:456216"/>
        <dbReference type="EC" id="2.7.1.151"/>
    </reaction>
</comment>
<dbReference type="Pfam" id="PF03770">
    <property type="entry name" value="IPK"/>
    <property type="match status" value="1"/>
</dbReference>
<evidence type="ECO:0000256" key="7">
    <source>
        <dbReference type="ARBA" id="ARBA00036525"/>
    </source>
</evidence>
<dbReference type="GO" id="GO:0051765">
    <property type="term" value="F:inositol tetrakisphosphate kinase activity"/>
    <property type="evidence" value="ECO:0007669"/>
    <property type="project" value="TreeGrafter"/>
</dbReference>
<dbReference type="GO" id="GO:0008440">
    <property type="term" value="F:inositol-1,4,5-trisphosphate 3-kinase activity"/>
    <property type="evidence" value="ECO:0007669"/>
    <property type="project" value="TreeGrafter"/>
</dbReference>
<keyword evidence="4 8" id="KW-0418">Kinase</keyword>
<comment type="similarity">
    <text evidence="1 8">Belongs to the inositol phosphokinase (IPK) family.</text>
</comment>
<dbReference type="FunCoup" id="A0A7J7CDP7">
    <property type="interactions" value="3381"/>
</dbReference>
<evidence type="ECO:0000256" key="6">
    <source>
        <dbReference type="ARBA" id="ARBA00036164"/>
    </source>
</evidence>
<dbReference type="Proteomes" id="UP000593562">
    <property type="component" value="Unassembled WGS sequence"/>
</dbReference>
<dbReference type="SUPFAM" id="SSF56104">
    <property type="entry name" value="SAICAR synthase-like"/>
    <property type="match status" value="1"/>
</dbReference>
<comment type="catalytic activity">
    <reaction evidence="7 8">
        <text>1D-myo-inositol 1,3,4,6-tetrakisphosphate + ATP = 1D-myo-inositol 1,3,4,5,6-pentakisphosphate + ADP + H(+)</text>
        <dbReference type="Rhea" id="RHEA:12717"/>
        <dbReference type="ChEBI" id="CHEBI:15378"/>
        <dbReference type="ChEBI" id="CHEBI:30616"/>
        <dbReference type="ChEBI" id="CHEBI:57660"/>
        <dbReference type="ChEBI" id="CHEBI:57733"/>
        <dbReference type="ChEBI" id="CHEBI:456216"/>
        <dbReference type="EC" id="2.7.1.140"/>
    </reaction>
</comment>
<dbReference type="PANTHER" id="PTHR12400">
    <property type="entry name" value="INOSITOL POLYPHOSPHATE KINASE"/>
    <property type="match status" value="1"/>
</dbReference>
<evidence type="ECO:0000256" key="9">
    <source>
        <dbReference type="SAM" id="MobiDB-lite"/>
    </source>
</evidence>
<dbReference type="InParanoid" id="A0A7J7CDP7"/>
<keyword evidence="11" id="KW-1185">Reference proteome</keyword>
<keyword evidence="3 8" id="KW-0547">Nucleotide-binding</keyword>
<evidence type="ECO:0000313" key="10">
    <source>
        <dbReference type="EMBL" id="KAF5732258.1"/>
    </source>
</evidence>
<evidence type="ECO:0000256" key="3">
    <source>
        <dbReference type="ARBA" id="ARBA00022741"/>
    </source>
</evidence>
<comment type="function">
    <text evidence="8">Inositol phosphate kinase with a broad substrate specificity.</text>
</comment>
<evidence type="ECO:0000256" key="4">
    <source>
        <dbReference type="ARBA" id="ARBA00022777"/>
    </source>
</evidence>
<gene>
    <name evidence="10" type="ORF">HS088_TW18G00950</name>
</gene>
<organism evidence="10 11">
    <name type="scientific">Tripterygium wilfordii</name>
    <name type="common">Thunder God vine</name>
    <dbReference type="NCBI Taxonomy" id="458696"/>
    <lineage>
        <taxon>Eukaryota</taxon>
        <taxon>Viridiplantae</taxon>
        <taxon>Streptophyta</taxon>
        <taxon>Embryophyta</taxon>
        <taxon>Tracheophyta</taxon>
        <taxon>Spermatophyta</taxon>
        <taxon>Magnoliopsida</taxon>
        <taxon>eudicotyledons</taxon>
        <taxon>Gunneridae</taxon>
        <taxon>Pentapetalae</taxon>
        <taxon>rosids</taxon>
        <taxon>fabids</taxon>
        <taxon>Celastrales</taxon>
        <taxon>Celastraceae</taxon>
        <taxon>Tripterygium</taxon>
    </lineage>
</organism>
<dbReference type="EC" id="2.7.1.140" evidence="8"/>
<dbReference type="EC" id="2.7.1.151" evidence="8"/>
<dbReference type="EMBL" id="JAAARO010000018">
    <property type="protein sequence ID" value="KAF5732258.1"/>
    <property type="molecule type" value="Genomic_DNA"/>
</dbReference>
<comment type="caution">
    <text evidence="10">The sequence shown here is derived from an EMBL/GenBank/DDBJ whole genome shotgun (WGS) entry which is preliminary data.</text>
</comment>
<name>A0A7J7CDP7_TRIWF</name>
<feature type="region of interest" description="Disordered" evidence="9">
    <location>
        <begin position="1"/>
        <end position="20"/>
    </location>
</feature>
<evidence type="ECO:0000256" key="2">
    <source>
        <dbReference type="ARBA" id="ARBA00022679"/>
    </source>
</evidence>
<sequence length="294" mass="32488">MLKAPNHQVAGHKAHEGKLGPLVDDSGHFYKPLQDVERGSRELAFYTSFSSTTKVPSQIRRFYPVFYGTKLLEASDGSGLLLHLVLQDLVSSRRKPAIMDIKIGSRTWYPQSSEDYIKRCLQKDKQTTSLPLGFRISGLQLPASKESELWKPAKKVVQGYNVDDVKLVIRKFVPSNSSANSDLDPDCSFASSVYGGSSGILSQLLELKEWFEDQTLYHFNSCSVLMFYDRDSVLKGGNSGAEIKLIDFAHVVEGRGVIDHNFLGGLCSLIKFISDILTEGSENNGISTGNSIGE</sequence>
<keyword evidence="5 8" id="KW-0067">ATP-binding</keyword>
<proteinExistence type="inferred from homology"/>
<reference evidence="10 11" key="1">
    <citation type="journal article" date="2020" name="Nat. Commun.">
        <title>Genome of Tripterygium wilfordii and identification of cytochrome P450 involved in triptolide biosynthesis.</title>
        <authorList>
            <person name="Tu L."/>
            <person name="Su P."/>
            <person name="Zhang Z."/>
            <person name="Gao L."/>
            <person name="Wang J."/>
            <person name="Hu T."/>
            <person name="Zhou J."/>
            <person name="Zhang Y."/>
            <person name="Zhao Y."/>
            <person name="Liu Y."/>
            <person name="Song Y."/>
            <person name="Tong Y."/>
            <person name="Lu Y."/>
            <person name="Yang J."/>
            <person name="Xu C."/>
            <person name="Jia M."/>
            <person name="Peters R.J."/>
            <person name="Huang L."/>
            <person name="Gao W."/>
        </authorList>
    </citation>
    <scope>NUCLEOTIDE SEQUENCE [LARGE SCALE GENOMIC DNA]</scope>
    <source>
        <strain evidence="11">cv. XIE 37</strain>
        <tissue evidence="10">Leaf</tissue>
    </source>
</reference>
<evidence type="ECO:0000256" key="8">
    <source>
        <dbReference type="RuleBase" id="RU363090"/>
    </source>
</evidence>
<dbReference type="Gene3D" id="3.30.470.160">
    <property type="entry name" value="Inositol polyphosphate kinase"/>
    <property type="match status" value="1"/>
</dbReference>
<dbReference type="InterPro" id="IPR038286">
    <property type="entry name" value="IPK_sf"/>
</dbReference>
<dbReference type="GO" id="GO:0005634">
    <property type="term" value="C:nucleus"/>
    <property type="evidence" value="ECO:0007669"/>
    <property type="project" value="TreeGrafter"/>
</dbReference>